<evidence type="ECO:0000256" key="1">
    <source>
        <dbReference type="ARBA" id="ARBA00011063"/>
    </source>
</evidence>
<evidence type="ECO:0000313" key="7">
    <source>
        <dbReference type="Proteomes" id="UP000318102"/>
    </source>
</evidence>
<dbReference type="EMBL" id="VNJK01000002">
    <property type="protein sequence ID" value="TVX89512.1"/>
    <property type="molecule type" value="Genomic_DNA"/>
</dbReference>
<feature type="active site" evidence="4">
    <location>
        <position position="14"/>
    </location>
</feature>
<dbReference type="OrthoDB" id="9784339at2"/>
<evidence type="ECO:0000313" key="6">
    <source>
        <dbReference type="EMBL" id="TVX89512.1"/>
    </source>
</evidence>
<comment type="similarity">
    <text evidence="1">Belongs to the low molecular weight phosphotyrosine protein phosphatase family.</text>
</comment>
<dbReference type="InterPro" id="IPR017867">
    <property type="entry name" value="Tyr_phospatase_low_mol_wt"/>
</dbReference>
<comment type="caution">
    <text evidence="6">The sequence shown here is derived from an EMBL/GenBank/DDBJ whole genome shotgun (WGS) entry which is preliminary data.</text>
</comment>
<feature type="active site" description="Nucleophile" evidence="4">
    <location>
        <position position="8"/>
    </location>
</feature>
<evidence type="ECO:0000256" key="4">
    <source>
        <dbReference type="PIRSR" id="PIRSR617867-1"/>
    </source>
</evidence>
<dbReference type="RefSeq" id="WP_144992080.1">
    <property type="nucleotide sequence ID" value="NZ_VNJK01000002.1"/>
</dbReference>
<dbReference type="CDD" id="cd16344">
    <property type="entry name" value="LMWPAP"/>
    <property type="match status" value="1"/>
</dbReference>
<keyword evidence="7" id="KW-1185">Reference proteome</keyword>
<keyword evidence="2" id="KW-0378">Hydrolase</keyword>
<dbReference type="SMART" id="SM00226">
    <property type="entry name" value="LMWPc"/>
    <property type="match status" value="1"/>
</dbReference>
<dbReference type="Pfam" id="PF01451">
    <property type="entry name" value="LMWPc"/>
    <property type="match status" value="1"/>
</dbReference>
<name>A0A559IPD9_9BACL</name>
<dbReference type="PANTHER" id="PTHR11717">
    <property type="entry name" value="LOW MOLECULAR WEIGHT PROTEIN TYROSINE PHOSPHATASE"/>
    <property type="match status" value="1"/>
</dbReference>
<sequence>MTRILFVCTGNTCRSPMAESLLRHMASQRGIAVEIRSAGVAAMDGMPMSRHAQTVLHERNMTNESFASRSLEKGTVDWADIILTLTSSHKQHVIHQFEGAADKVFTLKEYVEENNTSNQNEQIHQELHSLMAELQLKLSMGEQPSELEIARVYQLQARMPSLDIQDPYGGNLDQYRLTADEIRTALERVLDKLDQK</sequence>
<proteinExistence type="inferred from homology"/>
<evidence type="ECO:0000256" key="2">
    <source>
        <dbReference type="ARBA" id="ARBA00022801"/>
    </source>
</evidence>
<dbReference type="InterPro" id="IPR036196">
    <property type="entry name" value="Ptyr_pPase_sf"/>
</dbReference>
<keyword evidence="3" id="KW-0904">Protein phosphatase</keyword>
<evidence type="ECO:0000256" key="3">
    <source>
        <dbReference type="ARBA" id="ARBA00022912"/>
    </source>
</evidence>
<feature type="domain" description="Phosphotyrosine protein phosphatase I" evidence="5">
    <location>
        <begin position="2"/>
        <end position="192"/>
    </location>
</feature>
<protein>
    <submittedName>
        <fullName evidence="6">Low molecular weight protein arginine phosphatase</fullName>
    </submittedName>
</protein>
<dbReference type="InterPro" id="IPR050438">
    <property type="entry name" value="LMW_PTPase"/>
</dbReference>
<organism evidence="6 7">
    <name type="scientific">Paenibacillus agilis</name>
    <dbReference type="NCBI Taxonomy" id="3020863"/>
    <lineage>
        <taxon>Bacteria</taxon>
        <taxon>Bacillati</taxon>
        <taxon>Bacillota</taxon>
        <taxon>Bacilli</taxon>
        <taxon>Bacillales</taxon>
        <taxon>Paenibacillaceae</taxon>
        <taxon>Paenibacillus</taxon>
    </lineage>
</organism>
<dbReference type="AlphaFoldDB" id="A0A559IPD9"/>
<accession>A0A559IPD9</accession>
<dbReference type="GO" id="GO:0004725">
    <property type="term" value="F:protein tyrosine phosphatase activity"/>
    <property type="evidence" value="ECO:0007669"/>
    <property type="project" value="InterPro"/>
</dbReference>
<dbReference type="Proteomes" id="UP000318102">
    <property type="component" value="Unassembled WGS sequence"/>
</dbReference>
<evidence type="ECO:0000259" key="5">
    <source>
        <dbReference type="SMART" id="SM00226"/>
    </source>
</evidence>
<dbReference type="PRINTS" id="PR00719">
    <property type="entry name" value="LMWPTPASE"/>
</dbReference>
<dbReference type="PANTHER" id="PTHR11717:SF31">
    <property type="entry name" value="LOW MOLECULAR WEIGHT PROTEIN-TYROSINE-PHOSPHATASE ETP-RELATED"/>
    <property type="match status" value="1"/>
</dbReference>
<dbReference type="Gene3D" id="3.40.50.2300">
    <property type="match status" value="1"/>
</dbReference>
<dbReference type="SUPFAM" id="SSF52788">
    <property type="entry name" value="Phosphotyrosine protein phosphatases I"/>
    <property type="match status" value="1"/>
</dbReference>
<gene>
    <name evidence="6" type="ORF">FPZ44_17180</name>
</gene>
<dbReference type="InterPro" id="IPR023485">
    <property type="entry name" value="Ptyr_pPase"/>
</dbReference>
<reference evidence="6 7" key="1">
    <citation type="submission" date="2019-07" db="EMBL/GenBank/DDBJ databases">
        <authorList>
            <person name="Kim J."/>
        </authorList>
    </citation>
    <scope>NUCLEOTIDE SEQUENCE [LARGE SCALE GENOMIC DNA]</scope>
    <source>
        <strain evidence="6 7">N4</strain>
    </source>
</reference>